<proteinExistence type="predicted"/>
<evidence type="ECO:0000256" key="3">
    <source>
        <dbReference type="ARBA" id="ARBA00022553"/>
    </source>
</evidence>
<dbReference type="Pfam" id="PF02518">
    <property type="entry name" value="HATPase_c"/>
    <property type="match status" value="1"/>
</dbReference>
<dbReference type="InterPro" id="IPR003018">
    <property type="entry name" value="GAF"/>
</dbReference>
<dbReference type="AlphaFoldDB" id="A0A6G7PTE8"/>
<evidence type="ECO:0000256" key="5">
    <source>
        <dbReference type="ARBA" id="ARBA00022741"/>
    </source>
</evidence>
<dbReference type="Pfam" id="PF13185">
    <property type="entry name" value="GAF_2"/>
    <property type="match status" value="1"/>
</dbReference>
<dbReference type="Pfam" id="PF00512">
    <property type="entry name" value="HisKA"/>
    <property type="match status" value="1"/>
</dbReference>
<protein>
    <recommendedName>
        <fullName evidence="2">histidine kinase</fullName>
        <ecNumber evidence="2">2.7.13.3</ecNumber>
    </recommendedName>
</protein>
<dbReference type="SUPFAM" id="SSF55781">
    <property type="entry name" value="GAF domain-like"/>
    <property type="match status" value="1"/>
</dbReference>
<dbReference type="EC" id="2.7.13.3" evidence="2"/>
<evidence type="ECO:0000313" key="9">
    <source>
        <dbReference type="EMBL" id="QIJ70954.1"/>
    </source>
</evidence>
<dbReference type="Gene3D" id="1.10.287.130">
    <property type="match status" value="1"/>
</dbReference>
<dbReference type="InterPro" id="IPR011006">
    <property type="entry name" value="CheY-like_superfamily"/>
</dbReference>
<evidence type="ECO:0000256" key="1">
    <source>
        <dbReference type="ARBA" id="ARBA00000085"/>
    </source>
</evidence>
<dbReference type="PROSITE" id="PS50110">
    <property type="entry name" value="RESPONSE_REGULATORY"/>
    <property type="match status" value="1"/>
</dbReference>
<dbReference type="InterPro" id="IPR005467">
    <property type="entry name" value="His_kinase_dom"/>
</dbReference>
<dbReference type="SUPFAM" id="SSF47384">
    <property type="entry name" value="Homodimeric domain of signal transducing histidine kinase"/>
    <property type="match status" value="1"/>
</dbReference>
<dbReference type="CDD" id="cd00082">
    <property type="entry name" value="HisKA"/>
    <property type="match status" value="1"/>
</dbReference>
<evidence type="ECO:0000256" key="7">
    <source>
        <dbReference type="ARBA" id="ARBA00022840"/>
    </source>
</evidence>
<dbReference type="Proteomes" id="UP000502179">
    <property type="component" value="Chromosome"/>
</dbReference>
<sequence>MLRLRSQEGREIKISIPPQTLEGAWSKGQGKPLVCQKDAATKWPLGSLPPDFELKNFLILWLMTKSRVLGALVFINHPQGFSEEEINLFGILASSISVALENIDLYTDLEDKIKELNATQRQLVEAEKLTAIGTLTSGIAHDFNNVLCAIMGHISILKESPHLDKGELRALETIERAAERGAELSRRLLSFARQRKWDFKPLDVNQSVKNVVDLLKHTIDRRIRIRLELEELPPIKGSSTQLEQMIMNLCLNACEAMPEGGILSLMTSLVYMDENNPVGVRPGRYVHLVVADTGQGMDEETLAHIFEPFFTTKEGRGTGLGLAMVANVIHEHGGHCQVVSRLGRGTAFHIYLPVDEGQKAESPSPKEVTLAKGARARGFILVVDDEEPIREMLKTILERAGHRVVTAANGQEALEVADEEGQNLDLVILDINMPLLSGREAFNRLRGKIPGVKVLIASGLDLDPRMDPLLREADGYLRKPFYLDELLAKVSEILASE</sequence>
<dbReference type="GO" id="GO:0005524">
    <property type="term" value="F:ATP binding"/>
    <property type="evidence" value="ECO:0007669"/>
    <property type="project" value="UniProtKB-KW"/>
</dbReference>
<dbReference type="KEGG" id="tav:G4V39_01100"/>
<keyword evidence="5" id="KW-0547">Nucleotide-binding</keyword>
<gene>
    <name evidence="9" type="ORF">G4V39_01100</name>
</gene>
<dbReference type="SMART" id="SM00388">
    <property type="entry name" value="HisKA"/>
    <property type="match status" value="1"/>
</dbReference>
<comment type="catalytic activity">
    <reaction evidence="1">
        <text>ATP + protein L-histidine = ADP + protein N-phospho-L-histidine.</text>
        <dbReference type="EC" id="2.7.13.3"/>
    </reaction>
</comment>
<keyword evidence="4" id="KW-0808">Transferase</keyword>
<dbReference type="Gene3D" id="3.30.565.10">
    <property type="entry name" value="Histidine kinase-like ATPase, C-terminal domain"/>
    <property type="match status" value="1"/>
</dbReference>
<dbReference type="Gene3D" id="3.30.450.40">
    <property type="match status" value="1"/>
</dbReference>
<evidence type="ECO:0000256" key="6">
    <source>
        <dbReference type="ARBA" id="ARBA00022777"/>
    </source>
</evidence>
<organism evidence="9 10">
    <name type="scientific">Thermosulfuriphilus ammonigenes</name>
    <dbReference type="NCBI Taxonomy" id="1936021"/>
    <lineage>
        <taxon>Bacteria</taxon>
        <taxon>Pseudomonadati</taxon>
        <taxon>Thermodesulfobacteriota</taxon>
        <taxon>Thermodesulfobacteria</taxon>
        <taxon>Thermodesulfobacteriales</taxon>
        <taxon>Thermodesulfobacteriaceae</taxon>
        <taxon>Thermosulfuriphilus</taxon>
    </lineage>
</organism>
<dbReference type="Gene3D" id="3.40.50.2300">
    <property type="match status" value="1"/>
</dbReference>
<accession>A0A6G7PTE8</accession>
<evidence type="ECO:0000256" key="2">
    <source>
        <dbReference type="ARBA" id="ARBA00012438"/>
    </source>
</evidence>
<dbReference type="GO" id="GO:0000155">
    <property type="term" value="F:phosphorelay sensor kinase activity"/>
    <property type="evidence" value="ECO:0007669"/>
    <property type="project" value="InterPro"/>
</dbReference>
<keyword evidence="6" id="KW-0418">Kinase</keyword>
<dbReference type="InterPro" id="IPR036097">
    <property type="entry name" value="HisK_dim/P_sf"/>
</dbReference>
<dbReference type="PANTHER" id="PTHR43065:SF46">
    <property type="entry name" value="C4-DICARBOXYLATE TRANSPORT SENSOR PROTEIN DCTB"/>
    <property type="match status" value="1"/>
</dbReference>
<dbReference type="PANTHER" id="PTHR43065">
    <property type="entry name" value="SENSOR HISTIDINE KINASE"/>
    <property type="match status" value="1"/>
</dbReference>
<dbReference type="InterPro" id="IPR001789">
    <property type="entry name" value="Sig_transdc_resp-reg_receiver"/>
</dbReference>
<dbReference type="SMART" id="SM00448">
    <property type="entry name" value="REC"/>
    <property type="match status" value="1"/>
</dbReference>
<dbReference type="InterPro" id="IPR029016">
    <property type="entry name" value="GAF-like_dom_sf"/>
</dbReference>
<dbReference type="InterPro" id="IPR004358">
    <property type="entry name" value="Sig_transdc_His_kin-like_C"/>
</dbReference>
<dbReference type="SMART" id="SM00387">
    <property type="entry name" value="HATPase_c"/>
    <property type="match status" value="1"/>
</dbReference>
<keyword evidence="3" id="KW-0597">Phosphoprotein</keyword>
<evidence type="ECO:0000256" key="8">
    <source>
        <dbReference type="ARBA" id="ARBA00023012"/>
    </source>
</evidence>
<dbReference type="SUPFAM" id="SSF52172">
    <property type="entry name" value="CheY-like"/>
    <property type="match status" value="1"/>
</dbReference>
<dbReference type="Pfam" id="PF00072">
    <property type="entry name" value="Response_reg"/>
    <property type="match status" value="1"/>
</dbReference>
<evidence type="ECO:0000313" key="10">
    <source>
        <dbReference type="Proteomes" id="UP000502179"/>
    </source>
</evidence>
<dbReference type="PRINTS" id="PR00344">
    <property type="entry name" value="BCTRLSENSOR"/>
</dbReference>
<keyword evidence="7" id="KW-0067">ATP-binding</keyword>
<keyword evidence="10" id="KW-1185">Reference proteome</keyword>
<dbReference type="InterPro" id="IPR003594">
    <property type="entry name" value="HATPase_dom"/>
</dbReference>
<keyword evidence="8" id="KW-0902">Two-component regulatory system</keyword>
<dbReference type="EMBL" id="CP048877">
    <property type="protein sequence ID" value="QIJ70954.1"/>
    <property type="molecule type" value="Genomic_DNA"/>
</dbReference>
<evidence type="ECO:0000256" key="4">
    <source>
        <dbReference type="ARBA" id="ARBA00022679"/>
    </source>
</evidence>
<name>A0A6G7PTE8_9BACT</name>
<dbReference type="SUPFAM" id="SSF55874">
    <property type="entry name" value="ATPase domain of HSP90 chaperone/DNA topoisomerase II/histidine kinase"/>
    <property type="match status" value="1"/>
</dbReference>
<dbReference type="PROSITE" id="PS50109">
    <property type="entry name" value="HIS_KIN"/>
    <property type="match status" value="1"/>
</dbReference>
<reference evidence="9 10" key="1">
    <citation type="submission" date="2020-02" db="EMBL/GenBank/DDBJ databases">
        <title>Genome analysis of Thermosulfuriphilus ammonigenes ST65T, an anaerobic thermophilic chemolithoautotrophic bacterium isolated from a deep-sea hydrothermal vent.</title>
        <authorList>
            <person name="Slobodkina G."/>
            <person name="Allioux M."/>
            <person name="Merkel A."/>
            <person name="Alain K."/>
            <person name="Jebbar M."/>
            <person name="Slobodkin A."/>
        </authorList>
    </citation>
    <scope>NUCLEOTIDE SEQUENCE [LARGE SCALE GENOMIC DNA]</scope>
    <source>
        <strain evidence="9 10">ST65</strain>
    </source>
</reference>
<dbReference type="InterPro" id="IPR003661">
    <property type="entry name" value="HisK_dim/P_dom"/>
</dbReference>
<dbReference type="InterPro" id="IPR036890">
    <property type="entry name" value="HATPase_C_sf"/>
</dbReference>